<gene>
    <name evidence="1" type="ORF">H6X83_11920</name>
</gene>
<accession>A0A7G9WG12</accession>
<dbReference type="EMBL" id="CP060696">
    <property type="protein sequence ID" value="QNO17624.1"/>
    <property type="molecule type" value="Genomic_DNA"/>
</dbReference>
<evidence type="ECO:0000313" key="2">
    <source>
        <dbReference type="Proteomes" id="UP000516046"/>
    </source>
</evidence>
<dbReference type="Proteomes" id="UP000516046">
    <property type="component" value="Chromosome"/>
</dbReference>
<keyword evidence="2" id="KW-1185">Reference proteome</keyword>
<protein>
    <recommendedName>
        <fullName evidence="3">YolD-like protein</fullName>
    </recommendedName>
</protein>
<dbReference type="KEGG" id="caml:H6X83_11920"/>
<evidence type="ECO:0008006" key="3">
    <source>
        <dbReference type="Google" id="ProtNLM"/>
    </source>
</evidence>
<sequence length="146" mass="16478">MKRTYDDIINLPHHISATRSHMTAIDRAAQFSPFAALTGYEAAIKETARLTDERVELDEYAKDALREKLQIITDRIKEHPEITITYFQPDAKKKGGAYVTAVGSAKKIDEYERVVVMTDGTVIPIDETISIDGQIFELMAFHSCDE</sequence>
<organism evidence="1 2">
    <name type="scientific">Caproicibacterium amylolyticum</name>
    <dbReference type="NCBI Taxonomy" id="2766537"/>
    <lineage>
        <taxon>Bacteria</taxon>
        <taxon>Bacillati</taxon>
        <taxon>Bacillota</taxon>
        <taxon>Clostridia</taxon>
        <taxon>Eubacteriales</taxon>
        <taxon>Oscillospiraceae</taxon>
        <taxon>Caproicibacterium</taxon>
    </lineage>
</organism>
<evidence type="ECO:0000313" key="1">
    <source>
        <dbReference type="EMBL" id="QNO17624.1"/>
    </source>
</evidence>
<reference evidence="1 2" key="1">
    <citation type="submission" date="2020-08" db="EMBL/GenBank/DDBJ databases">
        <authorList>
            <person name="Ren C."/>
            <person name="Gu Y."/>
            <person name="Xu Y."/>
        </authorList>
    </citation>
    <scope>NUCLEOTIDE SEQUENCE [LARGE SCALE GENOMIC DNA]</scope>
    <source>
        <strain evidence="1 2">LBM18003</strain>
    </source>
</reference>
<proteinExistence type="predicted"/>
<name>A0A7G9WG12_9FIRM</name>
<dbReference type="AlphaFoldDB" id="A0A7G9WG12"/>
<dbReference type="RefSeq" id="WP_212506688.1">
    <property type="nucleotide sequence ID" value="NZ_CP060696.1"/>
</dbReference>